<dbReference type="EMBL" id="GL348716">
    <property type="protein sequence ID" value="EFH55957.1"/>
    <property type="molecule type" value="Genomic_DNA"/>
</dbReference>
<reference evidence="2" key="1">
    <citation type="journal article" date="2011" name="Nat. Genet.">
        <title>The Arabidopsis lyrata genome sequence and the basis of rapid genome size change.</title>
        <authorList>
            <person name="Hu T.T."/>
            <person name="Pattyn P."/>
            <person name="Bakker E.G."/>
            <person name="Cao J."/>
            <person name="Cheng J.-F."/>
            <person name="Clark R.M."/>
            <person name="Fahlgren N."/>
            <person name="Fawcett J.A."/>
            <person name="Grimwood J."/>
            <person name="Gundlach H."/>
            <person name="Haberer G."/>
            <person name="Hollister J.D."/>
            <person name="Ossowski S."/>
            <person name="Ottilar R.P."/>
            <person name="Salamov A.A."/>
            <person name="Schneeberger K."/>
            <person name="Spannagl M."/>
            <person name="Wang X."/>
            <person name="Yang L."/>
            <person name="Nasrallah M.E."/>
            <person name="Bergelson J."/>
            <person name="Carrington J.C."/>
            <person name="Gaut B.S."/>
            <person name="Schmutz J."/>
            <person name="Mayer K.F.X."/>
            <person name="Van de Peer Y."/>
            <person name="Grigoriev I.V."/>
            <person name="Nordborg M."/>
            <person name="Weigel D."/>
            <person name="Guo Y.-L."/>
        </authorList>
    </citation>
    <scope>NUCLEOTIDE SEQUENCE [LARGE SCALE GENOMIC DNA]</scope>
    <source>
        <strain evidence="2">cv. MN47</strain>
    </source>
</reference>
<name>D7LKE2_ARALL</name>
<evidence type="ECO:0000313" key="2">
    <source>
        <dbReference type="Proteomes" id="UP000008694"/>
    </source>
</evidence>
<dbReference type="AlphaFoldDB" id="D7LKE2"/>
<accession>D7LKE2</accession>
<dbReference type="Proteomes" id="UP000008694">
    <property type="component" value="Unassembled WGS sequence"/>
</dbReference>
<sequence length="53" mass="5847">MHNWVQASSSDFSGLLRRRGDESDGQVGPTPPAFHVAITIDCHMFIFGLEIDS</sequence>
<dbReference type="Gramene" id="scaffold_402439.1">
    <property type="protein sequence ID" value="scaffold_402439.1"/>
    <property type="gene ID" value="scaffold_402439.1"/>
</dbReference>
<gene>
    <name evidence="1" type="ORF">ARALYDRAFT_902938</name>
</gene>
<evidence type="ECO:0000313" key="1">
    <source>
        <dbReference type="EMBL" id="EFH55957.1"/>
    </source>
</evidence>
<dbReference type="HOGENOM" id="CLU_3071429_0_0_1"/>
<protein>
    <submittedName>
        <fullName evidence="1">Uncharacterized protein</fullName>
    </submittedName>
</protein>
<keyword evidence="2" id="KW-1185">Reference proteome</keyword>
<organism evidence="2">
    <name type="scientific">Arabidopsis lyrata subsp. lyrata</name>
    <name type="common">Lyre-leaved rock-cress</name>
    <dbReference type="NCBI Taxonomy" id="81972"/>
    <lineage>
        <taxon>Eukaryota</taxon>
        <taxon>Viridiplantae</taxon>
        <taxon>Streptophyta</taxon>
        <taxon>Embryophyta</taxon>
        <taxon>Tracheophyta</taxon>
        <taxon>Spermatophyta</taxon>
        <taxon>Magnoliopsida</taxon>
        <taxon>eudicotyledons</taxon>
        <taxon>Gunneridae</taxon>
        <taxon>Pentapetalae</taxon>
        <taxon>rosids</taxon>
        <taxon>malvids</taxon>
        <taxon>Brassicales</taxon>
        <taxon>Brassicaceae</taxon>
        <taxon>Camelineae</taxon>
        <taxon>Arabidopsis</taxon>
    </lineage>
</organism>
<proteinExistence type="predicted"/>